<dbReference type="SUPFAM" id="SSF52540">
    <property type="entry name" value="P-loop containing nucleoside triphosphate hydrolases"/>
    <property type="match status" value="1"/>
</dbReference>
<feature type="domain" description="ABC transporter" evidence="12">
    <location>
        <begin position="166"/>
        <end position="439"/>
    </location>
</feature>
<dbReference type="Pfam" id="PF19055">
    <property type="entry name" value="ABC2_membrane_7"/>
    <property type="match status" value="1"/>
</dbReference>
<keyword evidence="5" id="KW-0812">Transmembrane</keyword>
<dbReference type="CDD" id="cd03233">
    <property type="entry name" value="ABCG_PDR_domain1"/>
    <property type="match status" value="1"/>
</dbReference>
<reference evidence="13" key="1">
    <citation type="submission" date="2021-08" db="EMBL/GenBank/DDBJ databases">
        <title>WGS assembly of Ceratopteris richardii.</title>
        <authorList>
            <person name="Marchant D.B."/>
            <person name="Chen G."/>
            <person name="Jenkins J."/>
            <person name="Shu S."/>
            <person name="Leebens-Mack J."/>
            <person name="Grimwood J."/>
            <person name="Schmutz J."/>
            <person name="Soltis P."/>
            <person name="Soltis D."/>
            <person name="Chen Z.-H."/>
        </authorList>
    </citation>
    <scope>NUCLEOTIDE SEQUENCE</scope>
    <source>
        <strain evidence="13">Whitten #5841</strain>
        <tissue evidence="13">Leaf</tissue>
    </source>
</reference>
<evidence type="ECO:0000256" key="2">
    <source>
        <dbReference type="ARBA" id="ARBA00006012"/>
    </source>
</evidence>
<keyword evidence="3" id="KW-0813">Transport</keyword>
<name>A0A8T2TPH9_CERRI</name>
<dbReference type="Pfam" id="PF14510">
    <property type="entry name" value="ABC_trans_N"/>
    <property type="match status" value="1"/>
</dbReference>
<evidence type="ECO:0000256" key="9">
    <source>
        <dbReference type="ARBA" id="ARBA00022989"/>
    </source>
</evidence>
<accession>A0A8T2TPH9</accession>
<dbReference type="InterPro" id="IPR043926">
    <property type="entry name" value="ABCG_dom"/>
</dbReference>
<dbReference type="OrthoDB" id="902844at2759"/>
<gene>
    <name evidence="13" type="ORF">KP509_12G068400</name>
</gene>
<keyword evidence="14" id="KW-1185">Reference proteome</keyword>
<sequence>MATSSSATENSRIRRRSGEGSNRWSDRYLSAKSDVFSCSESMQREIEEEEALKWAALQKLPTYDRLRRAVLSRIVTEGSVQYEEVDVRKLGLADRQQIIERVLRVAEEDNERLLLKLRDRIDKVGIDLPKIEVRFEHLNINTDVYVGSRALPTLLNFTLNYIQGFLSFLHLLPSRKYNLTILHDVSGIIKPSRLTLLLGPPGSGKTTLLLALAGKLDSNLTVSGKVSYNGHELKEFVPQRTAAYISQHDLQLGEMTVRETLDFCGRCQGVGSRYEMLMELLRREREAGIKPDPDIDMFMKATAVEGAETSLVTDYILKILALDICADIMVGNEMRRGISGGQKKRLTTGEMLVGPAKALFMDEISTGLDSSTTFQIVKCLRQSVHVMDGTMLISLLQPAPETFELFDDIILLSEGQIVYQGPRELVKDFFEYMGFKCPERKSMADFLQEVRPFHVQIFRQIIIPFSCTLWRGMHQLCTEVH</sequence>
<dbReference type="PROSITE" id="PS50893">
    <property type="entry name" value="ABC_TRANSPORTER_2"/>
    <property type="match status" value="1"/>
</dbReference>
<dbReference type="Gene3D" id="3.40.50.300">
    <property type="entry name" value="P-loop containing nucleotide triphosphate hydrolases"/>
    <property type="match status" value="1"/>
</dbReference>
<dbReference type="GO" id="GO:0005524">
    <property type="term" value="F:ATP binding"/>
    <property type="evidence" value="ECO:0007669"/>
    <property type="project" value="UniProtKB-KW"/>
</dbReference>
<dbReference type="InterPro" id="IPR003593">
    <property type="entry name" value="AAA+_ATPase"/>
</dbReference>
<evidence type="ECO:0000259" key="12">
    <source>
        <dbReference type="PROSITE" id="PS50893"/>
    </source>
</evidence>
<dbReference type="InterPro" id="IPR029481">
    <property type="entry name" value="ABC_trans_N"/>
</dbReference>
<evidence type="ECO:0000256" key="7">
    <source>
        <dbReference type="ARBA" id="ARBA00022741"/>
    </source>
</evidence>
<evidence type="ECO:0000256" key="11">
    <source>
        <dbReference type="SAM" id="MobiDB-lite"/>
    </source>
</evidence>
<evidence type="ECO:0000256" key="10">
    <source>
        <dbReference type="ARBA" id="ARBA00023136"/>
    </source>
</evidence>
<protein>
    <recommendedName>
        <fullName evidence="12">ABC transporter domain-containing protein</fullName>
    </recommendedName>
</protein>
<keyword evidence="4" id="KW-0150">Chloroplast</keyword>
<evidence type="ECO:0000256" key="6">
    <source>
        <dbReference type="ARBA" id="ARBA00022737"/>
    </source>
</evidence>
<dbReference type="Pfam" id="PF00005">
    <property type="entry name" value="ABC_tran"/>
    <property type="match status" value="1"/>
</dbReference>
<dbReference type="PANTHER" id="PTHR48040">
    <property type="entry name" value="PLEIOTROPIC DRUG RESISTANCE PROTEIN 1-LIKE ISOFORM X1"/>
    <property type="match status" value="1"/>
</dbReference>
<dbReference type="AlphaFoldDB" id="A0A8T2TPH9"/>
<comment type="subcellular location">
    <subcellularLocation>
        <location evidence="1">Membrane</location>
        <topology evidence="1">Multi-pass membrane protein</topology>
    </subcellularLocation>
</comment>
<evidence type="ECO:0000256" key="4">
    <source>
        <dbReference type="ARBA" id="ARBA00022528"/>
    </source>
</evidence>
<dbReference type="FunFam" id="3.40.50.300:FF:000179">
    <property type="entry name" value="ABC transporter G family member 34"/>
    <property type="match status" value="1"/>
</dbReference>
<dbReference type="PANTHER" id="PTHR48040:SF13">
    <property type="entry name" value="ABC TRANSPORTER G FAMILY MEMBER 31"/>
    <property type="match status" value="1"/>
</dbReference>
<keyword evidence="6" id="KW-0677">Repeat</keyword>
<proteinExistence type="inferred from homology"/>
<keyword evidence="10" id="KW-0472">Membrane</keyword>
<evidence type="ECO:0000256" key="3">
    <source>
        <dbReference type="ARBA" id="ARBA00022448"/>
    </source>
</evidence>
<organism evidence="13 14">
    <name type="scientific">Ceratopteris richardii</name>
    <name type="common">Triangle waterfern</name>
    <dbReference type="NCBI Taxonomy" id="49495"/>
    <lineage>
        <taxon>Eukaryota</taxon>
        <taxon>Viridiplantae</taxon>
        <taxon>Streptophyta</taxon>
        <taxon>Embryophyta</taxon>
        <taxon>Tracheophyta</taxon>
        <taxon>Polypodiopsida</taxon>
        <taxon>Polypodiidae</taxon>
        <taxon>Polypodiales</taxon>
        <taxon>Pteridineae</taxon>
        <taxon>Pteridaceae</taxon>
        <taxon>Parkerioideae</taxon>
        <taxon>Ceratopteris</taxon>
    </lineage>
</organism>
<evidence type="ECO:0000313" key="13">
    <source>
        <dbReference type="EMBL" id="KAH7423683.1"/>
    </source>
</evidence>
<comment type="similarity">
    <text evidence="2">Belongs to the ABC transporter superfamily. ABCG family. PDR (TC 3.A.1.205) subfamily.</text>
</comment>
<evidence type="ECO:0000313" key="14">
    <source>
        <dbReference type="Proteomes" id="UP000825935"/>
    </source>
</evidence>
<keyword evidence="9" id="KW-1133">Transmembrane helix</keyword>
<dbReference type="OMA" id="NEVHADK"/>
<dbReference type="GO" id="GO:0016887">
    <property type="term" value="F:ATP hydrolysis activity"/>
    <property type="evidence" value="ECO:0007669"/>
    <property type="project" value="InterPro"/>
</dbReference>
<evidence type="ECO:0000256" key="8">
    <source>
        <dbReference type="ARBA" id="ARBA00022840"/>
    </source>
</evidence>
<keyword evidence="4" id="KW-0934">Plastid</keyword>
<dbReference type="InterPro" id="IPR034001">
    <property type="entry name" value="ABCG_PDR_1"/>
</dbReference>
<keyword evidence="7" id="KW-0547">Nucleotide-binding</keyword>
<dbReference type="GO" id="GO:0016020">
    <property type="term" value="C:membrane"/>
    <property type="evidence" value="ECO:0007669"/>
    <property type="project" value="UniProtKB-SubCell"/>
</dbReference>
<feature type="region of interest" description="Disordered" evidence="11">
    <location>
        <begin position="1"/>
        <end position="22"/>
    </location>
</feature>
<keyword evidence="8" id="KW-0067">ATP-binding</keyword>
<dbReference type="EMBL" id="CM035417">
    <property type="protein sequence ID" value="KAH7423683.1"/>
    <property type="molecule type" value="Genomic_DNA"/>
</dbReference>
<dbReference type="InterPro" id="IPR003439">
    <property type="entry name" value="ABC_transporter-like_ATP-bd"/>
</dbReference>
<dbReference type="GO" id="GO:0140359">
    <property type="term" value="F:ABC-type transporter activity"/>
    <property type="evidence" value="ECO:0007669"/>
    <property type="project" value="InterPro"/>
</dbReference>
<dbReference type="InterPro" id="IPR027417">
    <property type="entry name" value="P-loop_NTPase"/>
</dbReference>
<evidence type="ECO:0000256" key="5">
    <source>
        <dbReference type="ARBA" id="ARBA00022692"/>
    </source>
</evidence>
<dbReference type="Proteomes" id="UP000825935">
    <property type="component" value="Chromosome 12"/>
</dbReference>
<feature type="compositionally biased region" description="Polar residues" evidence="11">
    <location>
        <begin position="1"/>
        <end position="10"/>
    </location>
</feature>
<dbReference type="SMART" id="SM00382">
    <property type="entry name" value="AAA"/>
    <property type="match status" value="1"/>
</dbReference>
<comment type="caution">
    <text evidence="13">The sequence shown here is derived from an EMBL/GenBank/DDBJ whole genome shotgun (WGS) entry which is preliminary data.</text>
</comment>
<evidence type="ECO:0000256" key="1">
    <source>
        <dbReference type="ARBA" id="ARBA00004141"/>
    </source>
</evidence>